<evidence type="ECO:0000313" key="6">
    <source>
        <dbReference type="EMBL" id="MBB5083076.1"/>
    </source>
</evidence>
<dbReference type="Pfam" id="PF00135">
    <property type="entry name" value="COesterase"/>
    <property type="match status" value="1"/>
</dbReference>
<dbReference type="InterPro" id="IPR019826">
    <property type="entry name" value="Carboxylesterase_B_AS"/>
</dbReference>
<protein>
    <recommendedName>
        <fullName evidence="4">Carboxylic ester hydrolase</fullName>
        <ecNumber evidence="4">3.1.1.-</ecNumber>
    </recommendedName>
</protein>
<reference evidence="6 7" key="1">
    <citation type="submission" date="2020-08" db="EMBL/GenBank/DDBJ databases">
        <title>Genomic Encyclopedia of Type Strains, Phase IV (KMG-IV): sequencing the most valuable type-strain genomes for metagenomic binning, comparative biology and taxonomic classification.</title>
        <authorList>
            <person name="Goeker M."/>
        </authorList>
    </citation>
    <scope>NUCLEOTIDE SEQUENCE [LARGE SCALE GENOMIC DNA]</scope>
    <source>
        <strain evidence="6 7">DSM 45385</strain>
    </source>
</reference>
<organism evidence="6 7">
    <name type="scientific">Nonomuraea endophytica</name>
    <dbReference type="NCBI Taxonomy" id="714136"/>
    <lineage>
        <taxon>Bacteria</taxon>
        <taxon>Bacillati</taxon>
        <taxon>Actinomycetota</taxon>
        <taxon>Actinomycetes</taxon>
        <taxon>Streptosporangiales</taxon>
        <taxon>Streptosporangiaceae</taxon>
        <taxon>Nonomuraea</taxon>
    </lineage>
</organism>
<evidence type="ECO:0000259" key="5">
    <source>
        <dbReference type="Pfam" id="PF00135"/>
    </source>
</evidence>
<dbReference type="InterPro" id="IPR002168">
    <property type="entry name" value="Lipase_GDXG_HIS_AS"/>
</dbReference>
<keyword evidence="4" id="KW-0732">Signal</keyword>
<dbReference type="RefSeq" id="WP_184971814.1">
    <property type="nucleotide sequence ID" value="NZ_JACHIN010000015.1"/>
</dbReference>
<sequence length="523" mass="55282">MRSSLLAGLCLLLVSGAAHAAAPEPTVVELDSGRIRGQTEAAVTTFSGIRYARPPVGPLRWKEPVRAEPWAGVADATKPGEQCTQTEAGKQVGAEDCLFVNVTVPAKRSGKRLPVMVWLHGGGFTTGSGAAYDARRLAAKGGVMVVTVNYRLGAFGYLGLPGLAGSGTFGLADQLEALRWTKRNAAAFGGDAGNVTLFGESAGGMSTCALLTSPAARGLADRAIIQSGSCMLEWVSGTYLPIPGMPTFTPYVPLKANHATGLEAARKLGCPAGRELQCLRDKPAAALMPVNESFSSSLAYGTPLLPGEPAEALRRGRFLKIPVLSGGTRDEGNGFVSGAAQAGFPVTAENYPQLMKGAFGKHAEAAMKKYPLSAYRSPALAWATVASDRAWACPTLWADREMAEHTRVYAYEFADEKAPNIGRVPAGFPPGAQHASELPYLFDLGGHPWDDFTGGQWRLADQMIAAWTSFARTGRPTGWPAFTGERAVSLKPADQGGLGPVDLDRAHRCGFWSGTLFWRETLG</sequence>
<dbReference type="InterPro" id="IPR029058">
    <property type="entry name" value="AB_hydrolase_fold"/>
</dbReference>
<dbReference type="PANTHER" id="PTHR11559">
    <property type="entry name" value="CARBOXYLESTERASE"/>
    <property type="match status" value="1"/>
</dbReference>
<gene>
    <name evidence="6" type="ORF">HNR40_008579</name>
</gene>
<dbReference type="PROSITE" id="PS01173">
    <property type="entry name" value="LIPASE_GDXG_HIS"/>
    <property type="match status" value="1"/>
</dbReference>
<feature type="signal peptide" evidence="4">
    <location>
        <begin position="1"/>
        <end position="20"/>
    </location>
</feature>
<name>A0A7W8ADI0_9ACTN</name>
<feature type="domain" description="Carboxylesterase type B" evidence="5">
    <location>
        <begin position="25"/>
        <end position="490"/>
    </location>
</feature>
<evidence type="ECO:0000256" key="1">
    <source>
        <dbReference type="ARBA" id="ARBA00005964"/>
    </source>
</evidence>
<evidence type="ECO:0000256" key="2">
    <source>
        <dbReference type="ARBA" id="ARBA00010515"/>
    </source>
</evidence>
<dbReference type="PROSITE" id="PS00122">
    <property type="entry name" value="CARBOXYLESTERASE_B_1"/>
    <property type="match status" value="1"/>
</dbReference>
<feature type="chain" id="PRO_5031596257" description="Carboxylic ester hydrolase" evidence="4">
    <location>
        <begin position="21"/>
        <end position="523"/>
    </location>
</feature>
<dbReference type="Proteomes" id="UP000568380">
    <property type="component" value="Unassembled WGS sequence"/>
</dbReference>
<dbReference type="EMBL" id="JACHIN010000015">
    <property type="protein sequence ID" value="MBB5083076.1"/>
    <property type="molecule type" value="Genomic_DNA"/>
</dbReference>
<dbReference type="GO" id="GO:0016787">
    <property type="term" value="F:hydrolase activity"/>
    <property type="evidence" value="ECO:0007669"/>
    <property type="project" value="UniProtKB-KW"/>
</dbReference>
<comment type="caution">
    <text evidence="6">The sequence shown here is derived from an EMBL/GenBank/DDBJ whole genome shotgun (WGS) entry which is preliminary data.</text>
</comment>
<dbReference type="SUPFAM" id="SSF53474">
    <property type="entry name" value="alpha/beta-Hydrolases"/>
    <property type="match status" value="1"/>
</dbReference>
<keyword evidence="3 4" id="KW-0378">Hydrolase</keyword>
<evidence type="ECO:0000256" key="4">
    <source>
        <dbReference type="RuleBase" id="RU361235"/>
    </source>
</evidence>
<evidence type="ECO:0000256" key="3">
    <source>
        <dbReference type="ARBA" id="ARBA00022801"/>
    </source>
</evidence>
<dbReference type="InterPro" id="IPR002018">
    <property type="entry name" value="CarbesteraseB"/>
</dbReference>
<comment type="similarity">
    <text evidence="2">Belongs to the 'GDXG' lipolytic enzyme family.</text>
</comment>
<proteinExistence type="inferred from homology"/>
<dbReference type="InterPro" id="IPR050309">
    <property type="entry name" value="Type-B_Carboxylest/Lipase"/>
</dbReference>
<comment type="similarity">
    <text evidence="1 4">Belongs to the type-B carboxylesterase/lipase family.</text>
</comment>
<evidence type="ECO:0000313" key="7">
    <source>
        <dbReference type="Proteomes" id="UP000568380"/>
    </source>
</evidence>
<accession>A0A7W8ADI0</accession>
<dbReference type="AlphaFoldDB" id="A0A7W8ADI0"/>
<dbReference type="Gene3D" id="3.40.50.1820">
    <property type="entry name" value="alpha/beta hydrolase"/>
    <property type="match status" value="1"/>
</dbReference>
<dbReference type="EC" id="3.1.1.-" evidence="4"/>
<keyword evidence="7" id="KW-1185">Reference proteome</keyword>